<evidence type="ECO:0000256" key="7">
    <source>
        <dbReference type="SAM" id="Phobius"/>
    </source>
</evidence>
<proteinExistence type="predicted"/>
<dbReference type="GO" id="GO:0015627">
    <property type="term" value="C:type II protein secretion system complex"/>
    <property type="evidence" value="ECO:0007669"/>
    <property type="project" value="InterPro"/>
</dbReference>
<dbReference type="PANTHER" id="PTHR30093">
    <property type="entry name" value="GENERAL SECRETION PATHWAY PROTEIN G"/>
    <property type="match status" value="1"/>
</dbReference>
<protein>
    <submittedName>
        <fullName evidence="9">Type II secretion system protein G</fullName>
    </submittedName>
</protein>
<evidence type="ECO:0000256" key="1">
    <source>
        <dbReference type="ARBA" id="ARBA00004167"/>
    </source>
</evidence>
<keyword evidence="5 7" id="KW-0472">Membrane</keyword>
<feature type="transmembrane region" description="Helical" evidence="7">
    <location>
        <begin position="21"/>
        <end position="43"/>
    </location>
</feature>
<keyword evidence="2" id="KW-0488">Methylation</keyword>
<dbReference type="GO" id="GO:0016020">
    <property type="term" value="C:membrane"/>
    <property type="evidence" value="ECO:0007669"/>
    <property type="project" value="UniProtKB-SubCell"/>
</dbReference>
<dbReference type="InterPro" id="IPR012902">
    <property type="entry name" value="N_methyl_site"/>
</dbReference>
<dbReference type="OrthoDB" id="9795612at2"/>
<keyword evidence="10" id="KW-1185">Reference proteome</keyword>
<feature type="region of interest" description="Disordered" evidence="6">
    <location>
        <begin position="103"/>
        <end position="149"/>
    </location>
</feature>
<dbReference type="PRINTS" id="PR00813">
    <property type="entry name" value="BCTERIALGSPG"/>
</dbReference>
<dbReference type="Pfam" id="PF08334">
    <property type="entry name" value="T2SSG"/>
    <property type="match status" value="1"/>
</dbReference>
<name>A0A517QMR7_9PLAN</name>
<evidence type="ECO:0000313" key="9">
    <source>
        <dbReference type="EMBL" id="QDT32847.1"/>
    </source>
</evidence>
<dbReference type="EMBL" id="CP036267">
    <property type="protein sequence ID" value="QDT32847.1"/>
    <property type="molecule type" value="Genomic_DNA"/>
</dbReference>
<dbReference type="InterPro" id="IPR000983">
    <property type="entry name" value="Bac_GSPG_pilin"/>
</dbReference>
<dbReference type="SUPFAM" id="SSF54523">
    <property type="entry name" value="Pili subunits"/>
    <property type="match status" value="1"/>
</dbReference>
<evidence type="ECO:0000256" key="5">
    <source>
        <dbReference type="ARBA" id="ARBA00023136"/>
    </source>
</evidence>
<evidence type="ECO:0000256" key="6">
    <source>
        <dbReference type="SAM" id="MobiDB-lite"/>
    </source>
</evidence>
<dbReference type="PROSITE" id="PS00409">
    <property type="entry name" value="PROKAR_NTER_METHYL"/>
    <property type="match status" value="1"/>
</dbReference>
<dbReference type="PANTHER" id="PTHR30093:SF44">
    <property type="entry name" value="TYPE II SECRETION SYSTEM CORE PROTEIN G"/>
    <property type="match status" value="1"/>
</dbReference>
<dbReference type="NCBIfam" id="TIGR02532">
    <property type="entry name" value="IV_pilin_GFxxxE"/>
    <property type="match status" value="1"/>
</dbReference>
<reference evidence="9 10" key="1">
    <citation type="submission" date="2019-02" db="EMBL/GenBank/DDBJ databases">
        <title>Deep-cultivation of Planctomycetes and their phenomic and genomic characterization uncovers novel biology.</title>
        <authorList>
            <person name="Wiegand S."/>
            <person name="Jogler M."/>
            <person name="Boedeker C."/>
            <person name="Pinto D."/>
            <person name="Vollmers J."/>
            <person name="Rivas-Marin E."/>
            <person name="Kohn T."/>
            <person name="Peeters S.H."/>
            <person name="Heuer A."/>
            <person name="Rast P."/>
            <person name="Oberbeckmann S."/>
            <person name="Bunk B."/>
            <person name="Jeske O."/>
            <person name="Meyerdierks A."/>
            <person name="Storesund J.E."/>
            <person name="Kallscheuer N."/>
            <person name="Luecker S."/>
            <person name="Lage O.M."/>
            <person name="Pohl T."/>
            <person name="Merkel B.J."/>
            <person name="Hornburger P."/>
            <person name="Mueller R.-W."/>
            <person name="Bruemmer F."/>
            <person name="Labrenz M."/>
            <person name="Spormann A.M."/>
            <person name="Op den Camp H."/>
            <person name="Overmann J."/>
            <person name="Amann R."/>
            <person name="Jetten M.S.M."/>
            <person name="Mascher T."/>
            <person name="Medema M.H."/>
            <person name="Devos D.P."/>
            <person name="Kaster A.-K."/>
            <person name="Ovreas L."/>
            <person name="Rohde M."/>
            <person name="Galperin M.Y."/>
            <person name="Jogler C."/>
        </authorList>
    </citation>
    <scope>NUCLEOTIDE SEQUENCE [LARGE SCALE GENOMIC DNA]</scope>
    <source>
        <strain evidence="9 10">Mal48</strain>
    </source>
</reference>
<dbReference type="Gene3D" id="3.30.700.10">
    <property type="entry name" value="Glycoprotein, Type 4 Pilin"/>
    <property type="match status" value="1"/>
</dbReference>
<dbReference type="KEGG" id="tpol:Mal48_20950"/>
<evidence type="ECO:0000313" key="10">
    <source>
        <dbReference type="Proteomes" id="UP000315724"/>
    </source>
</evidence>
<feature type="domain" description="Type II secretion system protein GspG C-terminal" evidence="8">
    <location>
        <begin position="41"/>
        <end position="143"/>
    </location>
</feature>
<evidence type="ECO:0000256" key="4">
    <source>
        <dbReference type="ARBA" id="ARBA00022989"/>
    </source>
</evidence>
<dbReference type="AlphaFoldDB" id="A0A517QMR7"/>
<dbReference type="Pfam" id="PF07963">
    <property type="entry name" value="N_methyl"/>
    <property type="match status" value="1"/>
</dbReference>
<dbReference type="GO" id="GO:0015628">
    <property type="term" value="P:protein secretion by the type II secretion system"/>
    <property type="evidence" value="ECO:0007669"/>
    <property type="project" value="InterPro"/>
</dbReference>
<keyword evidence="4 7" id="KW-1133">Transmembrane helix</keyword>
<gene>
    <name evidence="9" type="primary">xcpT_17</name>
    <name evidence="9" type="ORF">Mal48_20950</name>
</gene>
<comment type="subcellular location">
    <subcellularLocation>
        <location evidence="1">Membrane</location>
        <topology evidence="1">Single-pass membrane protein</topology>
    </subcellularLocation>
</comment>
<evidence type="ECO:0000259" key="8">
    <source>
        <dbReference type="Pfam" id="PF08334"/>
    </source>
</evidence>
<organism evidence="9 10">
    <name type="scientific">Thalassoglobus polymorphus</name>
    <dbReference type="NCBI Taxonomy" id="2527994"/>
    <lineage>
        <taxon>Bacteria</taxon>
        <taxon>Pseudomonadati</taxon>
        <taxon>Planctomycetota</taxon>
        <taxon>Planctomycetia</taxon>
        <taxon>Planctomycetales</taxon>
        <taxon>Planctomycetaceae</taxon>
        <taxon>Thalassoglobus</taxon>
    </lineage>
</organism>
<dbReference type="InterPro" id="IPR045584">
    <property type="entry name" value="Pilin-like"/>
</dbReference>
<dbReference type="Proteomes" id="UP000315724">
    <property type="component" value="Chromosome"/>
</dbReference>
<dbReference type="InterPro" id="IPR013545">
    <property type="entry name" value="T2SS_protein-GspG_C"/>
</dbReference>
<evidence type="ECO:0000256" key="2">
    <source>
        <dbReference type="ARBA" id="ARBA00022481"/>
    </source>
</evidence>
<accession>A0A517QMR7</accession>
<sequence length="149" mass="16571">MRTQQFNQRQHKRRRPGGFTLLEVLIVLAIIGVIAAMAVPRLLGQQQSANVKVTKTAITNLEQAAKLYAVDNLGEPPESIDVMLSKREDGTAAVLDKIPTDAWNNPLNYEYPNSRADTESPAIWSNGKNRKNDNGSGDDINNWDDKLNQ</sequence>
<evidence type="ECO:0000256" key="3">
    <source>
        <dbReference type="ARBA" id="ARBA00022692"/>
    </source>
</evidence>
<keyword evidence="3 7" id="KW-0812">Transmembrane</keyword>
<dbReference type="RefSeq" id="WP_145198421.1">
    <property type="nucleotide sequence ID" value="NZ_CP036267.1"/>
</dbReference>